<name>A0AA40BQ73_9PEZI</name>
<reference evidence="1" key="1">
    <citation type="submission" date="2023-06" db="EMBL/GenBank/DDBJ databases">
        <title>Genome-scale phylogeny and comparative genomics of the fungal order Sordariales.</title>
        <authorList>
            <consortium name="Lawrence Berkeley National Laboratory"/>
            <person name="Hensen N."/>
            <person name="Bonometti L."/>
            <person name="Westerberg I."/>
            <person name="Brannstrom I.O."/>
            <person name="Guillou S."/>
            <person name="Cros-Aarteil S."/>
            <person name="Calhoun S."/>
            <person name="Haridas S."/>
            <person name="Kuo A."/>
            <person name="Mondo S."/>
            <person name="Pangilinan J."/>
            <person name="Riley R."/>
            <person name="LaButti K."/>
            <person name="Andreopoulos B."/>
            <person name="Lipzen A."/>
            <person name="Chen C."/>
            <person name="Yanf M."/>
            <person name="Daum C."/>
            <person name="Ng V."/>
            <person name="Clum A."/>
            <person name="Steindorff A."/>
            <person name="Ohm R."/>
            <person name="Martin F."/>
            <person name="Silar P."/>
            <person name="Natvig D."/>
            <person name="Lalanne C."/>
            <person name="Gautier V."/>
            <person name="Ament-velasquez S.L."/>
            <person name="Kruys A."/>
            <person name="Hutchinson M.I."/>
            <person name="Powell A.J."/>
            <person name="Barry K."/>
            <person name="Miller A.N."/>
            <person name="Grigoriev I.V."/>
            <person name="Debuchy R."/>
            <person name="Gladieux P."/>
            <person name="Thoren M.H."/>
            <person name="Johannesson H."/>
        </authorList>
    </citation>
    <scope>NUCLEOTIDE SEQUENCE</scope>
    <source>
        <strain evidence="1">SMH3187-1</strain>
    </source>
</reference>
<proteinExistence type="predicted"/>
<evidence type="ECO:0000313" key="1">
    <source>
        <dbReference type="EMBL" id="KAK0738374.1"/>
    </source>
</evidence>
<comment type="caution">
    <text evidence="1">The sequence shown here is derived from an EMBL/GenBank/DDBJ whole genome shotgun (WGS) entry which is preliminary data.</text>
</comment>
<accession>A0AA40BQ73</accession>
<dbReference type="EMBL" id="JAUKUD010000007">
    <property type="protein sequence ID" value="KAK0738374.1"/>
    <property type="molecule type" value="Genomic_DNA"/>
</dbReference>
<keyword evidence="2" id="KW-1185">Reference proteome</keyword>
<dbReference type="AlphaFoldDB" id="A0AA40BQ73"/>
<evidence type="ECO:0000313" key="2">
    <source>
        <dbReference type="Proteomes" id="UP001172155"/>
    </source>
</evidence>
<protein>
    <submittedName>
        <fullName evidence="1">Uncharacterized protein</fullName>
    </submittedName>
</protein>
<organism evidence="1 2">
    <name type="scientific">Schizothecium vesticola</name>
    <dbReference type="NCBI Taxonomy" id="314040"/>
    <lineage>
        <taxon>Eukaryota</taxon>
        <taxon>Fungi</taxon>
        <taxon>Dikarya</taxon>
        <taxon>Ascomycota</taxon>
        <taxon>Pezizomycotina</taxon>
        <taxon>Sordariomycetes</taxon>
        <taxon>Sordariomycetidae</taxon>
        <taxon>Sordariales</taxon>
        <taxon>Schizotheciaceae</taxon>
        <taxon>Schizothecium</taxon>
    </lineage>
</organism>
<sequence>MVGGRTSRCCAEMVAIGICGSDCFLPTLGLSVWESSVHLGRRVAMGAECKRASANGAGKVGILLLLRFKLFTSHPIPSHLVLSWRLSPLFRFSIVESSLLSDLASSSPSVVFLVQRRAPSGTAEPRVEILIHLRHITDFPSNPSFLSPGVQDILSLIAETDQERRLETRSKCWASFVWRLWPTKWLPVSSLNSPQTPPSDT</sequence>
<dbReference type="Proteomes" id="UP001172155">
    <property type="component" value="Unassembled WGS sequence"/>
</dbReference>
<gene>
    <name evidence="1" type="ORF">B0T18DRAFT_245611</name>
</gene>